<dbReference type="GO" id="GO:0006750">
    <property type="term" value="P:glutathione biosynthetic process"/>
    <property type="evidence" value="ECO:0007669"/>
    <property type="project" value="UniProtKB-UniRule"/>
</dbReference>
<accession>A0A5C0AVI6</accession>
<evidence type="ECO:0000256" key="6">
    <source>
        <dbReference type="ARBA" id="ARBA00022840"/>
    </source>
</evidence>
<dbReference type="InterPro" id="IPR006334">
    <property type="entry name" value="Glut_cys_ligase"/>
</dbReference>
<feature type="transmembrane region" description="Helical" evidence="10">
    <location>
        <begin position="218"/>
        <end position="237"/>
    </location>
</feature>
<keyword evidence="6 8" id="KW-0067">ATP-binding</keyword>
<evidence type="ECO:0000313" key="12">
    <source>
        <dbReference type="EMBL" id="QEI05614.1"/>
    </source>
</evidence>
<keyword evidence="10" id="KW-1133">Transmembrane helix</keyword>
<keyword evidence="10" id="KW-0472">Membrane</keyword>
<dbReference type="InterPro" id="IPR014746">
    <property type="entry name" value="Gln_synth/guanido_kin_cat_dom"/>
</dbReference>
<evidence type="ECO:0000256" key="3">
    <source>
        <dbReference type="ARBA" id="ARBA00022598"/>
    </source>
</evidence>
<dbReference type="Pfam" id="PF04262">
    <property type="entry name" value="Glu_cys_ligase"/>
    <property type="match status" value="1"/>
</dbReference>
<sequence>MRYNCATCAWSDDARRKRFQGFTLSDLLTTRLTLLDQPAHHRLIAGSQIGLEKEGLRVDPRGHLALTPHPIALGSALANPRITTDYSEALLEFITAPHRKHDAMLAEMDQIHRFTYANLGDEVVWNQSMPALLPDEETIPIAWYGKSNTGMLKHVYRRGLARRYGKAMQCIAGIHYNFSFDEALWPLLVDENVGNAGQNAAEHQSTRYVAMIRNFTRYSWLLMYLFGASPAISAGFLQGRPHALERFDADTLYLPHATSLRMSDLGYTSTAQAELTPCYNDLPTYLDSLFGAVSRPWPAYEKIGTIQNGEWVQLSTNVLQIENEYYSTIRPKRVARRGERPLRALASRGVQYVEVRCMDIDPFVPTGIEARTSRFLEAFMLFCALENSPSFPDDGRCMRSTNNFGRVVKQGRQPGLLLTRDGEPIGLREWGHDLLDRIDACADLIERARGETGYREDVRAQRAKLNDADETPSARLLAAMRESGASFIEFSLEQSRRHAEHFRANPLPAADQEAFADQAATSLADQAALEASEAGDFGAFVATYHAGLLGRIST</sequence>
<dbReference type="SUPFAM" id="SSF55931">
    <property type="entry name" value="Glutamine synthetase/guanido kinase"/>
    <property type="match status" value="1"/>
</dbReference>
<dbReference type="OrthoDB" id="9803907at2"/>
<dbReference type="GO" id="GO:0005524">
    <property type="term" value="F:ATP binding"/>
    <property type="evidence" value="ECO:0007669"/>
    <property type="project" value="UniProtKB-KW"/>
</dbReference>
<reference evidence="12 13" key="1">
    <citation type="submission" date="2019-08" db="EMBL/GenBank/DDBJ databases">
        <title>Amphibian skin-associated Pigmentiphaga: genome sequence and occurrence across geography and hosts.</title>
        <authorList>
            <person name="Bletz M.C."/>
            <person name="Bunk B."/>
            <person name="Sproeer C."/>
            <person name="Biwer P."/>
            <person name="Reiter S."/>
            <person name="Rabemananjara F.C.E."/>
            <person name="Schulz S."/>
            <person name="Overmann J."/>
            <person name="Vences M."/>
        </authorList>
    </citation>
    <scope>NUCLEOTIDE SEQUENCE [LARGE SCALE GENOMIC DNA]</scope>
    <source>
        <strain evidence="12 13">Mada1488</strain>
    </source>
</reference>
<dbReference type="EC" id="6.3.2.2" evidence="8"/>
<keyword evidence="10" id="KW-0812">Transmembrane</keyword>
<dbReference type="AlphaFoldDB" id="A0A5C0AVI6"/>
<dbReference type="EMBL" id="CP043046">
    <property type="protein sequence ID" value="QEI05614.1"/>
    <property type="molecule type" value="Genomic_DNA"/>
</dbReference>
<dbReference type="GO" id="GO:0005829">
    <property type="term" value="C:cytosol"/>
    <property type="evidence" value="ECO:0007669"/>
    <property type="project" value="TreeGrafter"/>
</dbReference>
<proteinExistence type="inferred from homology"/>
<evidence type="ECO:0000256" key="1">
    <source>
        <dbReference type="ARBA" id="ARBA00005006"/>
    </source>
</evidence>
<dbReference type="GO" id="GO:0046872">
    <property type="term" value="F:metal ion binding"/>
    <property type="evidence" value="ECO:0007669"/>
    <property type="project" value="TreeGrafter"/>
</dbReference>
<comment type="pathway">
    <text evidence="1 8 9">Sulfur metabolism; glutathione biosynthesis; glutathione from L-cysteine and L-glutamate: step 1/2.</text>
</comment>
<keyword evidence="13" id="KW-1185">Reference proteome</keyword>
<keyword evidence="5 8" id="KW-0547">Nucleotide-binding</keyword>
<evidence type="ECO:0000256" key="7">
    <source>
        <dbReference type="ARBA" id="ARBA00048819"/>
    </source>
</evidence>
<protein>
    <recommendedName>
        <fullName evidence="8">Glutamate--cysteine ligase</fullName>
        <ecNumber evidence="8">6.3.2.2</ecNumber>
    </recommendedName>
    <alternativeName>
        <fullName evidence="8">Gamma-ECS</fullName>
        <shortName evidence="8">GCS</shortName>
    </alternativeName>
    <alternativeName>
        <fullName evidence="8">Gamma-glutamylcysteine synthetase</fullName>
    </alternativeName>
</protein>
<name>A0A5C0AVI6_9BURK</name>
<organism evidence="12 13">
    <name type="scientific">Pigmentiphaga aceris</name>
    <dbReference type="NCBI Taxonomy" id="1940612"/>
    <lineage>
        <taxon>Bacteria</taxon>
        <taxon>Pseudomonadati</taxon>
        <taxon>Pseudomonadota</taxon>
        <taxon>Betaproteobacteria</taxon>
        <taxon>Burkholderiales</taxon>
        <taxon>Alcaligenaceae</taxon>
        <taxon>Pigmentiphaga</taxon>
    </lineage>
</organism>
<dbReference type="UniPathway" id="UPA00142">
    <property type="reaction ID" value="UER00209"/>
</dbReference>
<comment type="catalytic activity">
    <reaction evidence="7 8 9">
        <text>L-cysteine + L-glutamate + ATP = gamma-L-glutamyl-L-cysteine + ADP + phosphate + H(+)</text>
        <dbReference type="Rhea" id="RHEA:13285"/>
        <dbReference type="ChEBI" id="CHEBI:15378"/>
        <dbReference type="ChEBI" id="CHEBI:29985"/>
        <dbReference type="ChEBI" id="CHEBI:30616"/>
        <dbReference type="ChEBI" id="CHEBI:35235"/>
        <dbReference type="ChEBI" id="CHEBI:43474"/>
        <dbReference type="ChEBI" id="CHEBI:58173"/>
        <dbReference type="ChEBI" id="CHEBI:456216"/>
        <dbReference type="EC" id="6.3.2.2"/>
    </reaction>
</comment>
<keyword evidence="4 8" id="KW-0317">Glutathione biosynthesis</keyword>
<dbReference type="Gene3D" id="3.30.590.20">
    <property type="match status" value="1"/>
</dbReference>
<evidence type="ECO:0000256" key="4">
    <source>
        <dbReference type="ARBA" id="ARBA00022684"/>
    </source>
</evidence>
<dbReference type="NCBIfam" id="TIGR01434">
    <property type="entry name" value="glu_cys_ligase"/>
    <property type="match status" value="1"/>
</dbReference>
<dbReference type="Proteomes" id="UP000325161">
    <property type="component" value="Chromosome"/>
</dbReference>
<evidence type="ECO:0000256" key="5">
    <source>
        <dbReference type="ARBA" id="ARBA00022741"/>
    </source>
</evidence>
<feature type="domain" description="Glutamate--cysteine ligase" evidence="11">
    <location>
        <begin position="33"/>
        <end position="404"/>
    </location>
</feature>
<gene>
    <name evidence="8" type="primary">gshA</name>
    <name evidence="12" type="ORF">FXN63_06995</name>
</gene>
<evidence type="ECO:0000256" key="10">
    <source>
        <dbReference type="SAM" id="Phobius"/>
    </source>
</evidence>
<evidence type="ECO:0000256" key="2">
    <source>
        <dbReference type="ARBA" id="ARBA00008772"/>
    </source>
</evidence>
<evidence type="ECO:0000256" key="8">
    <source>
        <dbReference type="HAMAP-Rule" id="MF_00578"/>
    </source>
</evidence>
<dbReference type="HAMAP" id="MF_00578">
    <property type="entry name" value="Glu_cys_ligase"/>
    <property type="match status" value="1"/>
</dbReference>
<comment type="similarity">
    <text evidence="2 8">Belongs to the glutamate--cysteine ligase type 1 family. Type 1 subfamily.</text>
</comment>
<keyword evidence="3 8" id="KW-0436">Ligase</keyword>
<evidence type="ECO:0000256" key="9">
    <source>
        <dbReference type="RuleBase" id="RU004391"/>
    </source>
</evidence>
<dbReference type="GO" id="GO:0004357">
    <property type="term" value="F:glutamate-cysteine ligase activity"/>
    <property type="evidence" value="ECO:0007669"/>
    <property type="project" value="UniProtKB-UniRule"/>
</dbReference>
<evidence type="ECO:0000259" key="11">
    <source>
        <dbReference type="Pfam" id="PF04262"/>
    </source>
</evidence>
<dbReference type="PANTHER" id="PTHR38761">
    <property type="entry name" value="GLUTAMATE--CYSTEINE LIGASE"/>
    <property type="match status" value="1"/>
</dbReference>
<dbReference type="PANTHER" id="PTHR38761:SF1">
    <property type="entry name" value="GLUTAMATE--CYSTEINE LIGASE"/>
    <property type="match status" value="1"/>
</dbReference>
<dbReference type="KEGG" id="pacr:FXN63_06995"/>
<dbReference type="InterPro" id="IPR007370">
    <property type="entry name" value="Glu_cys_ligase"/>
</dbReference>
<evidence type="ECO:0000313" key="13">
    <source>
        <dbReference type="Proteomes" id="UP000325161"/>
    </source>
</evidence>